<sequence length="407" mass="47386">MAANQTINYSIKSILNKEKLNGSNFLDWYRNLRIVLRNEQKLHHLEEALPEAPPTTVTVAVRNAYSRRVAEKQELDCLMLGLRRIQKMNKGALDLYVGNDNRAAVEVIGSFNLTLPSIMVLVLDNCHFAPSITRGVISLSHLWDNCFHHEFMNNGVILVYKDNLFYFNDIPRNGIFEIDIHNHISNERSIYTCSNKKSKHNLDYTFLWHCYLSHINKKHIAKLQHNGLLEPTDDESFDVCISSISRKMVRKPLTHASEKTDDLLGLIHSDVCGPFRTTSKEGANYYITFIDNFSRYSYVYLMKHKHEVFEMFKTFQKEVEDQLGKTIKELRSDRGGYPKETMGYYFYYPIENKIFVARYAEFFESNLISQEASGSTIDFDEIQRQDEQPSDNTSEHQPKDEYDDDDP</sequence>
<reference evidence="3" key="1">
    <citation type="journal article" date="2019" name="Sci. Rep.">
        <title>Draft genome of Tanacetum cinerariifolium, the natural source of mosquito coil.</title>
        <authorList>
            <person name="Yamashiro T."/>
            <person name="Shiraishi A."/>
            <person name="Satake H."/>
            <person name="Nakayama K."/>
        </authorList>
    </citation>
    <scope>NUCLEOTIDE SEQUENCE</scope>
</reference>
<dbReference type="GO" id="GO:0003676">
    <property type="term" value="F:nucleic acid binding"/>
    <property type="evidence" value="ECO:0007669"/>
    <property type="project" value="InterPro"/>
</dbReference>
<organism evidence="3">
    <name type="scientific">Tanacetum cinerariifolium</name>
    <name type="common">Dalmatian daisy</name>
    <name type="synonym">Chrysanthemum cinerariifolium</name>
    <dbReference type="NCBI Taxonomy" id="118510"/>
    <lineage>
        <taxon>Eukaryota</taxon>
        <taxon>Viridiplantae</taxon>
        <taxon>Streptophyta</taxon>
        <taxon>Embryophyta</taxon>
        <taxon>Tracheophyta</taxon>
        <taxon>Spermatophyta</taxon>
        <taxon>Magnoliopsida</taxon>
        <taxon>eudicotyledons</taxon>
        <taxon>Gunneridae</taxon>
        <taxon>Pentapetalae</taxon>
        <taxon>asterids</taxon>
        <taxon>campanulids</taxon>
        <taxon>Asterales</taxon>
        <taxon>Asteraceae</taxon>
        <taxon>Asteroideae</taxon>
        <taxon>Anthemideae</taxon>
        <taxon>Anthemidinae</taxon>
        <taxon>Tanacetum</taxon>
    </lineage>
</organism>
<dbReference type="Pfam" id="PF13976">
    <property type="entry name" value="gag_pre-integrs"/>
    <property type="match status" value="1"/>
</dbReference>
<dbReference type="PANTHER" id="PTHR42648:SF27">
    <property type="entry name" value="RNA-DIRECTED DNA POLYMERASE"/>
    <property type="match status" value="1"/>
</dbReference>
<dbReference type="AlphaFoldDB" id="A0A6L2NIX5"/>
<feature type="region of interest" description="Disordered" evidence="1">
    <location>
        <begin position="376"/>
        <end position="407"/>
    </location>
</feature>
<evidence type="ECO:0000313" key="3">
    <source>
        <dbReference type="EMBL" id="GEU84545.1"/>
    </source>
</evidence>
<gene>
    <name evidence="3" type="ORF">Tci_056523</name>
</gene>
<dbReference type="InterPro" id="IPR039537">
    <property type="entry name" value="Retrotran_Ty1/copia-like"/>
</dbReference>
<name>A0A6L2NIX5_TANCI</name>
<proteinExistence type="predicted"/>
<feature type="compositionally biased region" description="Basic and acidic residues" evidence="1">
    <location>
        <begin position="381"/>
        <end position="400"/>
    </location>
</feature>
<comment type="caution">
    <text evidence="3">The sequence shown here is derived from an EMBL/GenBank/DDBJ whole genome shotgun (WGS) entry which is preliminary data.</text>
</comment>
<evidence type="ECO:0000256" key="1">
    <source>
        <dbReference type="SAM" id="MobiDB-lite"/>
    </source>
</evidence>
<dbReference type="PANTHER" id="PTHR42648">
    <property type="entry name" value="TRANSPOSASE, PUTATIVE-RELATED"/>
    <property type="match status" value="1"/>
</dbReference>
<protein>
    <recommendedName>
        <fullName evidence="2">GAG-pre-integrase domain-containing protein</fullName>
    </recommendedName>
</protein>
<dbReference type="EMBL" id="BKCJ010008917">
    <property type="protein sequence ID" value="GEU84545.1"/>
    <property type="molecule type" value="Genomic_DNA"/>
</dbReference>
<dbReference type="InterPro" id="IPR025724">
    <property type="entry name" value="GAG-pre-integrase_dom"/>
</dbReference>
<feature type="domain" description="GAG-pre-integrase" evidence="2">
    <location>
        <begin position="191"/>
        <end position="248"/>
    </location>
</feature>
<accession>A0A6L2NIX5</accession>
<evidence type="ECO:0000259" key="2">
    <source>
        <dbReference type="Pfam" id="PF13976"/>
    </source>
</evidence>
<dbReference type="Gene3D" id="3.30.420.10">
    <property type="entry name" value="Ribonuclease H-like superfamily/Ribonuclease H"/>
    <property type="match status" value="1"/>
</dbReference>
<dbReference type="InterPro" id="IPR012337">
    <property type="entry name" value="RNaseH-like_sf"/>
</dbReference>
<dbReference type="InterPro" id="IPR036397">
    <property type="entry name" value="RNaseH_sf"/>
</dbReference>
<dbReference type="SUPFAM" id="SSF53098">
    <property type="entry name" value="Ribonuclease H-like"/>
    <property type="match status" value="1"/>
</dbReference>